<dbReference type="Proteomes" id="UP000241890">
    <property type="component" value="Unassembled WGS sequence"/>
</dbReference>
<dbReference type="EMBL" id="BEYU01000040">
    <property type="protein sequence ID" value="GBG28359.1"/>
    <property type="molecule type" value="Genomic_DNA"/>
</dbReference>
<sequence>MQALGDNVYDSLRYYEAAAEIVQDTDDPKAAKKFHRIVLLTEAVLFVLDISKQEGKRNIWAGEGAHPPIMLQDVISVNPLPKRSEIFAEDEINKTVRHFEVTYLVKQDRKVVELAAWETGSLLLNQIESAWTSLQMRLCQDIPIEVRLDPDESQSLMHELFTEIAADIMVRQVESPGKVLQSIDELADAALHDRELKRLFFIMPALFHHLVSELQANRLPPRGLARSKTLEPGHGEDRLTQRAGFLAGVSVLRGKVSFPSRTQQLGYIRAILRLLHCMLFNSQTVLDRSNILTPTPLSFVELLQALTIQYDARSVSRALHRLEVARVSAAEEVQRQQGPGERQRRASLDSQCSGASATRHAHRERKWASGDDESDTSSSDDDDDDDDDDVDLDDALASEGETGGLGKAKRSRKTHSLGSNSDETSSSDDNDDDDDNVMKSRLKGSKARGTAYNQNFGHKSKKRGKQGQVKAVDAFDDNFVQEGEGNGKSKGGNGKKRVAGGGGDLLRAISEYQVSILLELDNVVTFAIWQGRSRAVVSETLATQLSKAGSEFTRHALAKIVRRFVELIEQWRCLTGTVGKVKDQTAHKSLGSFAVRIYQHARLLQVLMLGNYRVLRHILENSEEELRYYLFKPSFYSSLTDVPSAAAHFKQIVVLNRISKAIVEDMRSAIDSLEMQKKRAVQEHSVLLI</sequence>
<gene>
    <name evidence="2" type="ORF">FCC1311_045822</name>
</gene>
<evidence type="ECO:0000313" key="3">
    <source>
        <dbReference type="Proteomes" id="UP000241890"/>
    </source>
</evidence>
<name>A0A2R5GDH4_9STRA</name>
<reference evidence="2 3" key="1">
    <citation type="submission" date="2017-12" db="EMBL/GenBank/DDBJ databases">
        <title>Sequencing, de novo assembly and annotation of complete genome of a new Thraustochytrid species, strain FCC1311.</title>
        <authorList>
            <person name="Sedici K."/>
            <person name="Godart F."/>
            <person name="Aiese Cigliano R."/>
            <person name="Sanseverino W."/>
            <person name="Barakat M."/>
            <person name="Ortet P."/>
            <person name="Marechal E."/>
            <person name="Cagnac O."/>
            <person name="Amato A."/>
        </authorList>
    </citation>
    <scope>NUCLEOTIDE SEQUENCE [LARGE SCALE GENOMIC DNA]</scope>
</reference>
<organism evidence="2 3">
    <name type="scientific">Hondaea fermentalgiana</name>
    <dbReference type="NCBI Taxonomy" id="2315210"/>
    <lineage>
        <taxon>Eukaryota</taxon>
        <taxon>Sar</taxon>
        <taxon>Stramenopiles</taxon>
        <taxon>Bigyra</taxon>
        <taxon>Labyrinthulomycetes</taxon>
        <taxon>Thraustochytrida</taxon>
        <taxon>Thraustochytriidae</taxon>
        <taxon>Hondaea</taxon>
    </lineage>
</organism>
<evidence type="ECO:0000313" key="2">
    <source>
        <dbReference type="EMBL" id="GBG28359.1"/>
    </source>
</evidence>
<accession>A0A2R5GDH4</accession>
<keyword evidence="3" id="KW-1185">Reference proteome</keyword>
<feature type="compositionally biased region" description="Acidic residues" evidence="1">
    <location>
        <begin position="425"/>
        <end position="435"/>
    </location>
</feature>
<protein>
    <submittedName>
        <fullName evidence="2">Uncharacterized protein</fullName>
    </submittedName>
</protein>
<feature type="region of interest" description="Disordered" evidence="1">
    <location>
        <begin position="330"/>
        <end position="468"/>
    </location>
</feature>
<dbReference type="AlphaFoldDB" id="A0A2R5GDH4"/>
<proteinExistence type="predicted"/>
<feature type="compositionally biased region" description="Acidic residues" evidence="1">
    <location>
        <begin position="370"/>
        <end position="396"/>
    </location>
</feature>
<evidence type="ECO:0000256" key="1">
    <source>
        <dbReference type="SAM" id="MobiDB-lite"/>
    </source>
</evidence>
<dbReference type="InParanoid" id="A0A2R5GDH4"/>
<comment type="caution">
    <text evidence="2">The sequence shown here is derived from an EMBL/GenBank/DDBJ whole genome shotgun (WGS) entry which is preliminary data.</text>
</comment>